<dbReference type="STRING" id="439228.SAMN06295920_111145"/>
<protein>
    <recommendedName>
        <fullName evidence="3">SDR family oxidoreductase</fullName>
    </recommendedName>
</protein>
<dbReference type="EMBL" id="FUYM01000011">
    <property type="protein sequence ID" value="SKC02107.1"/>
    <property type="molecule type" value="Genomic_DNA"/>
</dbReference>
<evidence type="ECO:0000313" key="1">
    <source>
        <dbReference type="EMBL" id="SKC02107.1"/>
    </source>
</evidence>
<reference evidence="2" key="1">
    <citation type="submission" date="2017-02" db="EMBL/GenBank/DDBJ databases">
        <authorList>
            <person name="Varghese N."/>
            <person name="Submissions S."/>
        </authorList>
    </citation>
    <scope>NUCLEOTIDE SEQUENCE [LARGE SCALE GENOMIC DNA]</scope>
    <source>
        <strain evidence="2">UM2</strain>
    </source>
</reference>
<evidence type="ECO:0000313" key="2">
    <source>
        <dbReference type="Proteomes" id="UP000189818"/>
    </source>
</evidence>
<dbReference type="OrthoDB" id="7585434at2"/>
<proteinExistence type="predicted"/>
<dbReference type="Gene3D" id="3.40.50.720">
    <property type="entry name" value="NAD(P)-binding Rossmann-like Domain"/>
    <property type="match status" value="1"/>
</dbReference>
<dbReference type="InterPro" id="IPR036291">
    <property type="entry name" value="NAD(P)-bd_dom_sf"/>
</dbReference>
<organism evidence="1 2">
    <name type="scientific">Rhizorhabdus histidinilytica</name>
    <dbReference type="NCBI Taxonomy" id="439228"/>
    <lineage>
        <taxon>Bacteria</taxon>
        <taxon>Pseudomonadati</taxon>
        <taxon>Pseudomonadota</taxon>
        <taxon>Alphaproteobacteria</taxon>
        <taxon>Sphingomonadales</taxon>
        <taxon>Sphingomonadaceae</taxon>
        <taxon>Rhizorhabdus</taxon>
    </lineage>
</organism>
<dbReference type="SUPFAM" id="SSF51735">
    <property type="entry name" value="NAD(P)-binding Rossmann-fold domains"/>
    <property type="match status" value="1"/>
</dbReference>
<dbReference type="RefSeq" id="WP_079650150.1">
    <property type="nucleotide sequence ID" value="NZ_FUYM01000011.1"/>
</dbReference>
<evidence type="ECO:0008006" key="3">
    <source>
        <dbReference type="Google" id="ProtNLM"/>
    </source>
</evidence>
<dbReference type="AlphaFoldDB" id="A0A1T5G184"/>
<dbReference type="Proteomes" id="UP000189818">
    <property type="component" value="Unassembled WGS sequence"/>
</dbReference>
<keyword evidence="2" id="KW-1185">Reference proteome</keyword>
<accession>A0A1T5G184</accession>
<gene>
    <name evidence="1" type="ORF">SAMN06295920_111145</name>
</gene>
<sequence>MSGDERRAIVAGEGPLADAVAAAIAKVGFAVEQAGRDLPGTAAVDLVVALPITDIRTDDFATLAEDAWINLAERPMDEVRHLLATLSPRMREPGGALLIALPNIGMLGVAGTAAQTMAAEGIRTLAKAVAKAWRPRGLRVNCAMLSAAQLEAADADVARAIAGIATASAGADFAATGNSILIDGEQTSV</sequence>
<name>A0A1T5G184_9SPHN</name>